<dbReference type="PANTHER" id="PTHR22935:SF97">
    <property type="entry name" value="BETA-LACTAMASE-RELATED DOMAIN-CONTAINING PROTEIN"/>
    <property type="match status" value="1"/>
</dbReference>
<dbReference type="Proteomes" id="UP001301769">
    <property type="component" value="Unassembled WGS sequence"/>
</dbReference>
<reference evidence="3" key="1">
    <citation type="journal article" date="2023" name="Mol. Phylogenet. Evol.">
        <title>Genome-scale phylogeny and comparative genomics of the fungal order Sordariales.</title>
        <authorList>
            <person name="Hensen N."/>
            <person name="Bonometti L."/>
            <person name="Westerberg I."/>
            <person name="Brannstrom I.O."/>
            <person name="Guillou S."/>
            <person name="Cros-Aarteil S."/>
            <person name="Calhoun S."/>
            <person name="Haridas S."/>
            <person name="Kuo A."/>
            <person name="Mondo S."/>
            <person name="Pangilinan J."/>
            <person name="Riley R."/>
            <person name="LaButti K."/>
            <person name="Andreopoulos B."/>
            <person name="Lipzen A."/>
            <person name="Chen C."/>
            <person name="Yan M."/>
            <person name="Daum C."/>
            <person name="Ng V."/>
            <person name="Clum A."/>
            <person name="Steindorff A."/>
            <person name="Ohm R.A."/>
            <person name="Martin F."/>
            <person name="Silar P."/>
            <person name="Natvig D.O."/>
            <person name="Lalanne C."/>
            <person name="Gautier V."/>
            <person name="Ament-Velasquez S.L."/>
            <person name="Kruys A."/>
            <person name="Hutchinson M.I."/>
            <person name="Powell A.J."/>
            <person name="Barry K."/>
            <person name="Miller A.N."/>
            <person name="Grigoriev I.V."/>
            <person name="Debuchy R."/>
            <person name="Gladieux P."/>
            <person name="Hiltunen Thoren M."/>
            <person name="Johannesson H."/>
        </authorList>
    </citation>
    <scope>NUCLEOTIDE SEQUENCE</scope>
    <source>
        <strain evidence="3">PSN293</strain>
    </source>
</reference>
<dbReference type="Gene3D" id="3.40.710.10">
    <property type="entry name" value="DD-peptidase/beta-lactamase superfamily"/>
    <property type="match status" value="1"/>
</dbReference>
<feature type="domain" description="Beta-lactamase-related" evidence="1">
    <location>
        <begin position="146"/>
        <end position="484"/>
    </location>
</feature>
<dbReference type="EMBL" id="MU858236">
    <property type="protein sequence ID" value="KAK4208623.1"/>
    <property type="molecule type" value="Genomic_DNA"/>
</dbReference>
<organism evidence="3 4">
    <name type="scientific">Rhypophila decipiens</name>
    <dbReference type="NCBI Taxonomy" id="261697"/>
    <lineage>
        <taxon>Eukaryota</taxon>
        <taxon>Fungi</taxon>
        <taxon>Dikarya</taxon>
        <taxon>Ascomycota</taxon>
        <taxon>Pezizomycotina</taxon>
        <taxon>Sordariomycetes</taxon>
        <taxon>Sordariomycetidae</taxon>
        <taxon>Sordariales</taxon>
        <taxon>Naviculisporaceae</taxon>
        <taxon>Rhypophila</taxon>
    </lineage>
</organism>
<keyword evidence="4" id="KW-1185">Reference proteome</keyword>
<sequence>MAAPYITVAADVTLDPTHNKNHQEPHSKQTKHIIDILIMHISRCLRHAVALVAWKSLIPGVFGDFSGPSYPPPSDLTSDQSLVNKAWKSITAALEKHLASNSPNETLSIIPPDARNTTFSVGLFSIHDPVAATSLQFHHTSSEIAASTSGTTEVDGNSIYRVASITKVFTVLAGLLTLSDDQWERPLSEILAPLSTPGNSSSSSSTGVLSTPWDKITMRALAAQLGGVPRDGFPGGAGEIALQMRQLNVSEASIMAATGLPPFNASDPLSVPPCASLLEQSLPCPAEPYLTGVANRPPTFLPWSSPAYTNNGFTLLGLAMAAVTNKSIHTLFQDQIFTPLHMSSSFSDPPPTTLYTRAVIVPAASANYAEPNGIFVSSGGIFSTLCDLASFGTGVLNSSLLAPEQTRRWLKPVSFTSRLQYAVGAPWEVMRYVHATSGKITDMYTKSGDSGVYSSWLVLIPEYRAGFSILSAGTSINRTAVVAALGDVLTQALLPALQSQAAVDASLNFGGTYAAAAGGESNLNSTLVLTTEKDTHTPGLVITEWISNGTDVLSSVSLQSIAGPGPYRLLPTVDAHGEVAFRLVGSRDSTTAETLSEEGLRLQSAQLFTGPGMAIADWLMVDASTYFGAGVLLFVFDVDKASGKAMGVTLPAYRVRLVRET</sequence>
<dbReference type="Pfam" id="PF00144">
    <property type="entry name" value="Beta-lactamase"/>
    <property type="match status" value="1"/>
</dbReference>
<proteinExistence type="predicted"/>
<comment type="caution">
    <text evidence="3">The sequence shown here is derived from an EMBL/GenBank/DDBJ whole genome shotgun (WGS) entry which is preliminary data.</text>
</comment>
<gene>
    <name evidence="3" type="ORF">QBC37DRAFT_378906</name>
</gene>
<dbReference type="InterPro" id="IPR051478">
    <property type="entry name" value="Beta-lactamase-like_AB/R"/>
</dbReference>
<accession>A0AAN6XXB0</accession>
<dbReference type="SUPFAM" id="SSF56601">
    <property type="entry name" value="beta-lactamase/transpeptidase-like"/>
    <property type="match status" value="1"/>
</dbReference>
<evidence type="ECO:0000313" key="4">
    <source>
        <dbReference type="Proteomes" id="UP001301769"/>
    </source>
</evidence>
<evidence type="ECO:0000259" key="1">
    <source>
        <dbReference type="Pfam" id="PF00144"/>
    </source>
</evidence>
<dbReference type="PANTHER" id="PTHR22935">
    <property type="entry name" value="PENICILLIN-BINDING PROTEIN"/>
    <property type="match status" value="1"/>
</dbReference>
<dbReference type="InterPro" id="IPR012338">
    <property type="entry name" value="Beta-lactam/transpept-like"/>
</dbReference>
<protein>
    <submittedName>
        <fullName evidence="3">Beta-lactamase/transpeptidase-like protein</fullName>
    </submittedName>
</protein>
<dbReference type="AlphaFoldDB" id="A0AAN6XXB0"/>
<reference evidence="3" key="2">
    <citation type="submission" date="2023-05" db="EMBL/GenBank/DDBJ databases">
        <authorList>
            <consortium name="Lawrence Berkeley National Laboratory"/>
            <person name="Steindorff A."/>
            <person name="Hensen N."/>
            <person name="Bonometti L."/>
            <person name="Westerberg I."/>
            <person name="Brannstrom I.O."/>
            <person name="Guillou S."/>
            <person name="Cros-Aarteil S."/>
            <person name="Calhoun S."/>
            <person name="Haridas S."/>
            <person name="Kuo A."/>
            <person name="Mondo S."/>
            <person name="Pangilinan J."/>
            <person name="Riley R."/>
            <person name="Labutti K."/>
            <person name="Andreopoulos B."/>
            <person name="Lipzen A."/>
            <person name="Chen C."/>
            <person name="Yanf M."/>
            <person name="Daum C."/>
            <person name="Ng V."/>
            <person name="Clum A."/>
            <person name="Ohm R."/>
            <person name="Martin F."/>
            <person name="Silar P."/>
            <person name="Natvig D."/>
            <person name="Lalanne C."/>
            <person name="Gautier V."/>
            <person name="Ament-Velasquez S.L."/>
            <person name="Kruys A."/>
            <person name="Hutchinson M.I."/>
            <person name="Powell A.J."/>
            <person name="Barry K."/>
            <person name="Miller A.N."/>
            <person name="Grigoriev I.V."/>
            <person name="Debuchy R."/>
            <person name="Gladieux P."/>
            <person name="Thoren M.H."/>
            <person name="Johannesson H."/>
        </authorList>
    </citation>
    <scope>NUCLEOTIDE SEQUENCE</scope>
    <source>
        <strain evidence="3">PSN293</strain>
    </source>
</reference>
<name>A0AAN6XXB0_9PEZI</name>
<dbReference type="InterPro" id="IPR001466">
    <property type="entry name" value="Beta-lactam-related"/>
</dbReference>
<dbReference type="InterPro" id="IPR058664">
    <property type="entry name" value="ARB_00930-like_C"/>
</dbReference>
<evidence type="ECO:0000259" key="2">
    <source>
        <dbReference type="Pfam" id="PF26335"/>
    </source>
</evidence>
<feature type="domain" description="Beta-lactamase-like ARB-00930-like C-terminal" evidence="2">
    <location>
        <begin position="502"/>
        <end position="660"/>
    </location>
</feature>
<dbReference type="Pfam" id="PF26335">
    <property type="entry name" value="ARB_00930_C"/>
    <property type="match status" value="1"/>
</dbReference>
<evidence type="ECO:0000313" key="3">
    <source>
        <dbReference type="EMBL" id="KAK4208623.1"/>
    </source>
</evidence>